<protein>
    <submittedName>
        <fullName evidence="1">Uncharacterized protein</fullName>
    </submittedName>
</protein>
<evidence type="ECO:0000313" key="1">
    <source>
        <dbReference type="EMBL" id="BCB78257.1"/>
    </source>
</evidence>
<dbReference type="Proteomes" id="UP000502508">
    <property type="component" value="Chromosome"/>
</dbReference>
<sequence>MTESDEDGVFDGRAESAGWDGGTCQLCDYGGVVREAVVAGERDVKDALVQSGTGSQAPVPADLLGRGTKICWQRCH</sequence>
<dbReference type="KEGG" id="pfla:Pflav_046670"/>
<reference evidence="1 2" key="2">
    <citation type="submission" date="2020-03" db="EMBL/GenBank/DDBJ databases">
        <authorList>
            <person name="Ichikawa N."/>
            <person name="Kimura A."/>
            <person name="Kitahashi Y."/>
            <person name="Uohara A."/>
        </authorList>
    </citation>
    <scope>NUCLEOTIDE SEQUENCE [LARGE SCALE GENOMIC DNA]</scope>
    <source>
        <strain evidence="1 2">NBRC 107702</strain>
    </source>
</reference>
<reference evidence="1 2" key="1">
    <citation type="submission" date="2020-03" db="EMBL/GenBank/DDBJ databases">
        <title>Whole genome shotgun sequence of Phytohabitans flavus NBRC 107702.</title>
        <authorList>
            <person name="Komaki H."/>
            <person name="Tamura T."/>
        </authorList>
    </citation>
    <scope>NUCLEOTIDE SEQUENCE [LARGE SCALE GENOMIC DNA]</scope>
    <source>
        <strain evidence="1 2">NBRC 107702</strain>
    </source>
</reference>
<name>A0A6F8XWT6_9ACTN</name>
<keyword evidence="2" id="KW-1185">Reference proteome</keyword>
<dbReference type="EMBL" id="AP022870">
    <property type="protein sequence ID" value="BCB78257.1"/>
    <property type="molecule type" value="Genomic_DNA"/>
</dbReference>
<proteinExistence type="predicted"/>
<dbReference type="AlphaFoldDB" id="A0A6F8XWT6"/>
<organism evidence="1 2">
    <name type="scientific">Phytohabitans flavus</name>
    <dbReference type="NCBI Taxonomy" id="1076124"/>
    <lineage>
        <taxon>Bacteria</taxon>
        <taxon>Bacillati</taxon>
        <taxon>Actinomycetota</taxon>
        <taxon>Actinomycetes</taxon>
        <taxon>Micromonosporales</taxon>
        <taxon>Micromonosporaceae</taxon>
    </lineage>
</organism>
<evidence type="ECO:0000313" key="2">
    <source>
        <dbReference type="Proteomes" id="UP000502508"/>
    </source>
</evidence>
<accession>A0A6F8XWT6</accession>
<gene>
    <name evidence="1" type="ORF">Pflav_046670</name>
</gene>